<keyword evidence="18" id="KW-1185">Reference proteome</keyword>
<dbReference type="InterPro" id="IPR006319">
    <property type="entry name" value="PEP_synth"/>
</dbReference>
<organism evidence="17 18">
    <name type="scientific">Streptomyces graminofaciens</name>
    <dbReference type="NCBI Taxonomy" id="68212"/>
    <lineage>
        <taxon>Bacteria</taxon>
        <taxon>Bacillati</taxon>
        <taxon>Actinomycetota</taxon>
        <taxon>Actinomycetes</taxon>
        <taxon>Kitasatosporales</taxon>
        <taxon>Streptomycetaceae</taxon>
        <taxon>Streptomyces</taxon>
    </lineage>
</organism>
<evidence type="ECO:0000256" key="6">
    <source>
        <dbReference type="ARBA" id="ARBA00021623"/>
    </source>
</evidence>
<evidence type="ECO:0000256" key="8">
    <source>
        <dbReference type="ARBA" id="ARBA00022723"/>
    </source>
</evidence>
<gene>
    <name evidence="17" type="ORF">SGFS_009560</name>
</gene>
<dbReference type="PANTHER" id="PTHR43030">
    <property type="entry name" value="PHOSPHOENOLPYRUVATE SYNTHASE"/>
    <property type="match status" value="1"/>
</dbReference>
<dbReference type="InterPro" id="IPR013815">
    <property type="entry name" value="ATP_grasp_subdomain_1"/>
</dbReference>
<evidence type="ECO:0000256" key="9">
    <source>
        <dbReference type="ARBA" id="ARBA00022741"/>
    </source>
</evidence>
<dbReference type="EMBL" id="AP018448">
    <property type="protein sequence ID" value="BBC29662.1"/>
    <property type="molecule type" value="Genomic_DNA"/>
</dbReference>
<evidence type="ECO:0000256" key="12">
    <source>
        <dbReference type="ARBA" id="ARBA00022842"/>
    </source>
</evidence>
<dbReference type="SUPFAM" id="SSF56059">
    <property type="entry name" value="Glutathione synthetase ATP-binding domain-like"/>
    <property type="match status" value="1"/>
</dbReference>
<evidence type="ECO:0000256" key="4">
    <source>
        <dbReference type="ARBA" id="ARBA00007837"/>
    </source>
</evidence>
<dbReference type="Proteomes" id="UP001321542">
    <property type="component" value="Chromosome"/>
</dbReference>
<sequence>MDTSPLVRRFGDLRLTDRPTVGGKGASLGELTFAGAPVPPGYVVTTTAFEAFLDALDPDGEIRAGVEALDAENTEAIARATAPIKERIEAAELPEEVTAAIRGHYRDLDSESDTPGEPAPVAVRSSATSEDAEDASFAGLQDTYLWVRGEDSLVEHVRRCWASLYSVESVSYRRRLGLPEQDLAMAVVVQRMIDPRCAGVMFTRSPLTGDRSVVALEGTWGLGSALVGGDVTPDKYVVGKVTGDICSRTVSTKLRQHRMDPSGCGVLEEDVPEYLRDEPCLSDAEIQELVRIGRQVESHYGTPQDIEWAISRNLVPGQNIFLLQSRPETVWANRAKTPTAAPKARAFDHVLSLLGGTGGGTP</sequence>
<reference evidence="17 18" key="1">
    <citation type="journal article" date="2010" name="ChemBioChem">
        <title>Cloning and characterization of the biosynthetic gene cluster of 16-membered macrolide antibiotic FD-891: involvement of a dual functional cytochrome P450 monooxygenase catalyzing epoxidation and hydroxylation.</title>
        <authorList>
            <person name="Kudo F."/>
            <person name="Motegi A."/>
            <person name="Mizoue K."/>
            <person name="Eguchi T."/>
        </authorList>
    </citation>
    <scope>NUCLEOTIDE SEQUENCE [LARGE SCALE GENOMIC DNA]</scope>
    <source>
        <strain evidence="17 18">A-8890</strain>
    </source>
</reference>
<dbReference type="EC" id="2.7.9.2" evidence="5"/>
<accession>A0ABM7F203</accession>
<evidence type="ECO:0000259" key="16">
    <source>
        <dbReference type="Pfam" id="PF01326"/>
    </source>
</evidence>
<feature type="domain" description="Pyruvate phosphate dikinase AMP/ATP-binding" evidence="16">
    <location>
        <begin position="19"/>
        <end position="341"/>
    </location>
</feature>
<dbReference type="InterPro" id="IPR002192">
    <property type="entry name" value="PPDK_AMP/ATP-bd"/>
</dbReference>
<comment type="catalytic activity">
    <reaction evidence="14">
        <text>pyruvate + ATP + H2O = phosphoenolpyruvate + AMP + phosphate + 2 H(+)</text>
        <dbReference type="Rhea" id="RHEA:11364"/>
        <dbReference type="ChEBI" id="CHEBI:15361"/>
        <dbReference type="ChEBI" id="CHEBI:15377"/>
        <dbReference type="ChEBI" id="CHEBI:15378"/>
        <dbReference type="ChEBI" id="CHEBI:30616"/>
        <dbReference type="ChEBI" id="CHEBI:43474"/>
        <dbReference type="ChEBI" id="CHEBI:58702"/>
        <dbReference type="ChEBI" id="CHEBI:456215"/>
        <dbReference type="EC" id="2.7.9.2"/>
    </reaction>
</comment>
<name>A0ABM7F203_9ACTN</name>
<evidence type="ECO:0000256" key="1">
    <source>
        <dbReference type="ARBA" id="ARBA00001946"/>
    </source>
</evidence>
<evidence type="ECO:0000256" key="13">
    <source>
        <dbReference type="ARBA" id="ARBA00033470"/>
    </source>
</evidence>
<comment type="pathway">
    <text evidence="3">Carbohydrate biosynthesis; gluconeogenesis.</text>
</comment>
<keyword evidence="7" id="KW-0808">Transferase</keyword>
<evidence type="ECO:0000256" key="5">
    <source>
        <dbReference type="ARBA" id="ARBA00011996"/>
    </source>
</evidence>
<dbReference type="RefSeq" id="WP_286247818.1">
    <property type="nucleotide sequence ID" value="NZ_AP018448.1"/>
</dbReference>
<dbReference type="Pfam" id="PF01326">
    <property type="entry name" value="PPDK_N"/>
    <property type="match status" value="1"/>
</dbReference>
<keyword evidence="10" id="KW-0418">Kinase</keyword>
<protein>
    <recommendedName>
        <fullName evidence="6">Phosphoenolpyruvate synthase</fullName>
        <ecNumber evidence="5">2.7.9.2</ecNumber>
    </recommendedName>
    <alternativeName>
        <fullName evidence="13">Pyruvate, water dikinase</fullName>
    </alternativeName>
</protein>
<reference evidence="17 18" key="2">
    <citation type="journal article" date="2023" name="ChemBioChem">
        <title>Acyltransferase Domain Exchange between Two Independent Type I Polyketide Synthases in the Same Producer Strain of Macrolide Antibiotics.</title>
        <authorList>
            <person name="Kudo F."/>
            <person name="Kishikawa K."/>
            <person name="Tsuboi K."/>
            <person name="Kido T."/>
            <person name="Usui T."/>
            <person name="Hashimoto J."/>
            <person name="Shin-Ya K."/>
            <person name="Miyanaga A."/>
            <person name="Eguchi T."/>
        </authorList>
    </citation>
    <scope>NUCLEOTIDE SEQUENCE [LARGE SCALE GENOMIC DNA]</scope>
    <source>
        <strain evidence="17 18">A-8890</strain>
    </source>
</reference>
<evidence type="ECO:0000313" key="17">
    <source>
        <dbReference type="EMBL" id="BBC29662.1"/>
    </source>
</evidence>
<dbReference type="Gene3D" id="3.30.1490.20">
    <property type="entry name" value="ATP-grasp fold, A domain"/>
    <property type="match status" value="1"/>
</dbReference>
<dbReference type="Gene3D" id="3.30.470.20">
    <property type="entry name" value="ATP-grasp fold, B domain"/>
    <property type="match status" value="1"/>
</dbReference>
<keyword evidence="12" id="KW-0460">Magnesium</keyword>
<evidence type="ECO:0000256" key="14">
    <source>
        <dbReference type="ARBA" id="ARBA00047700"/>
    </source>
</evidence>
<keyword evidence="17" id="KW-0670">Pyruvate</keyword>
<proteinExistence type="inferred from homology"/>
<evidence type="ECO:0000256" key="2">
    <source>
        <dbReference type="ARBA" id="ARBA00002988"/>
    </source>
</evidence>
<keyword evidence="9" id="KW-0547">Nucleotide-binding</keyword>
<comment type="similarity">
    <text evidence="4">Belongs to the PEP-utilizing enzyme family.</text>
</comment>
<evidence type="ECO:0000313" key="18">
    <source>
        <dbReference type="Proteomes" id="UP001321542"/>
    </source>
</evidence>
<keyword evidence="11" id="KW-0067">ATP-binding</keyword>
<comment type="cofactor">
    <cofactor evidence="1">
        <name>Mg(2+)</name>
        <dbReference type="ChEBI" id="CHEBI:18420"/>
    </cofactor>
</comment>
<evidence type="ECO:0000256" key="11">
    <source>
        <dbReference type="ARBA" id="ARBA00022840"/>
    </source>
</evidence>
<dbReference type="PANTHER" id="PTHR43030:SF1">
    <property type="entry name" value="PHOSPHOENOLPYRUVATE SYNTHASE"/>
    <property type="match status" value="1"/>
</dbReference>
<evidence type="ECO:0000256" key="3">
    <source>
        <dbReference type="ARBA" id="ARBA00004742"/>
    </source>
</evidence>
<evidence type="ECO:0000256" key="7">
    <source>
        <dbReference type="ARBA" id="ARBA00022679"/>
    </source>
</evidence>
<keyword evidence="8" id="KW-0479">Metal-binding</keyword>
<evidence type="ECO:0000256" key="10">
    <source>
        <dbReference type="ARBA" id="ARBA00022777"/>
    </source>
</evidence>
<comment type="function">
    <text evidence="2">Catalyzes the phosphorylation of pyruvate to phosphoenolpyruvate.</text>
</comment>
<feature type="region of interest" description="Disordered" evidence="15">
    <location>
        <begin position="107"/>
        <end position="135"/>
    </location>
</feature>
<evidence type="ECO:0000256" key="15">
    <source>
        <dbReference type="SAM" id="MobiDB-lite"/>
    </source>
</evidence>